<dbReference type="Gene3D" id="1.10.510.10">
    <property type="entry name" value="Transferase(Phosphotransferase) domain 1"/>
    <property type="match status" value="1"/>
</dbReference>
<dbReference type="PANTHER" id="PTHR44329:SF214">
    <property type="entry name" value="PROTEIN KINASE DOMAIN-CONTAINING PROTEIN"/>
    <property type="match status" value="1"/>
</dbReference>
<dbReference type="InterPro" id="IPR000719">
    <property type="entry name" value="Prot_kinase_dom"/>
</dbReference>
<keyword evidence="3" id="KW-1185">Reference proteome</keyword>
<dbReference type="AlphaFoldDB" id="K3XBW6"/>
<dbReference type="Pfam" id="PF07714">
    <property type="entry name" value="PK_Tyr_Ser-Thr"/>
    <property type="match status" value="1"/>
</dbReference>
<dbReference type="EMBL" id="GL376630">
    <property type="status" value="NOT_ANNOTATED_CDS"/>
    <property type="molecule type" value="Genomic_DNA"/>
</dbReference>
<dbReference type="VEuPathDB" id="FungiDB:PYU1_G014684"/>
<evidence type="ECO:0000313" key="2">
    <source>
        <dbReference type="EnsemblProtists" id="PYU1_T014715"/>
    </source>
</evidence>
<reference evidence="2" key="3">
    <citation type="submission" date="2015-02" db="UniProtKB">
        <authorList>
            <consortium name="EnsemblProtists"/>
        </authorList>
    </citation>
    <scope>IDENTIFICATION</scope>
    <source>
        <strain evidence="2">DAOM BR144</strain>
    </source>
</reference>
<feature type="domain" description="Protein kinase" evidence="1">
    <location>
        <begin position="118"/>
        <end position="390"/>
    </location>
</feature>
<evidence type="ECO:0000313" key="3">
    <source>
        <dbReference type="Proteomes" id="UP000019132"/>
    </source>
</evidence>
<dbReference type="EnsemblProtists" id="PYU1_T014715">
    <property type="protein sequence ID" value="PYU1_T014715"/>
    <property type="gene ID" value="PYU1_G014684"/>
</dbReference>
<dbReference type="eggNOG" id="KOG4278">
    <property type="taxonomic scope" value="Eukaryota"/>
</dbReference>
<evidence type="ECO:0000259" key="1">
    <source>
        <dbReference type="PROSITE" id="PS50011"/>
    </source>
</evidence>
<dbReference type="InterPro" id="IPR011009">
    <property type="entry name" value="Kinase-like_dom_sf"/>
</dbReference>
<dbReference type="PROSITE" id="PS50011">
    <property type="entry name" value="PROTEIN_KINASE_DOM"/>
    <property type="match status" value="1"/>
</dbReference>
<dbReference type="InterPro" id="IPR051681">
    <property type="entry name" value="Ser/Thr_Kinases-Pseudokinases"/>
</dbReference>
<dbReference type="GO" id="GO:0004674">
    <property type="term" value="F:protein serine/threonine kinase activity"/>
    <property type="evidence" value="ECO:0007669"/>
    <property type="project" value="TreeGrafter"/>
</dbReference>
<accession>K3XBW6</accession>
<protein>
    <recommendedName>
        <fullName evidence="1">Protein kinase domain-containing protein</fullName>
    </recommendedName>
</protein>
<dbReference type="HOGENOM" id="CLU_000288_7_38_1"/>
<sequence>MQDGSESHLLTLVTITFRLCSFLLKYKSSKNDHPLSRFIASRAISSKVRDFHKELDHFSDFSGTDYDVGPHLTWKEQWCEDRLSQQETFQGLLCDGNMLTRGFADSKQHAEILFQLQYELRTCEAEGDFGMCTQIQDITNRLVALVNLKPPVVPEWFVSSDDVDFHERNLVGYYYRKRYHGTWKKASVMVALSDLKQRDFEVRATTWFSLRHPNVASLYGACHIANPPFFVYEYDQNETSLKDFLRVKANRHLVWEKLYEAALGIQHLHQRQVAHSNLRCTRIVISRNGQAKVGGLEVDSSSDWASPEQIWHKVIASLSSDIFSFGICILEATSGWNKAYTAVELFLDGRIPERAPNLSGEQWNLVVKMCAYEPQGRVDIAYVVSQLKIFAMKCENTSQTPGFEANASGTE</sequence>
<dbReference type="SUPFAM" id="SSF56112">
    <property type="entry name" value="Protein kinase-like (PK-like)"/>
    <property type="match status" value="1"/>
</dbReference>
<dbReference type="PANTHER" id="PTHR44329">
    <property type="entry name" value="SERINE/THREONINE-PROTEIN KINASE TNNI3K-RELATED"/>
    <property type="match status" value="1"/>
</dbReference>
<dbReference type="InParanoid" id="K3XBW6"/>
<dbReference type="Proteomes" id="UP000019132">
    <property type="component" value="Unassembled WGS sequence"/>
</dbReference>
<dbReference type="GO" id="GO:0005524">
    <property type="term" value="F:ATP binding"/>
    <property type="evidence" value="ECO:0007669"/>
    <property type="project" value="InterPro"/>
</dbReference>
<reference evidence="3" key="1">
    <citation type="journal article" date="2010" name="Genome Biol.">
        <title>Genome sequence of the necrotrophic plant pathogen Pythium ultimum reveals original pathogenicity mechanisms and effector repertoire.</title>
        <authorList>
            <person name="Levesque C.A."/>
            <person name="Brouwer H."/>
            <person name="Cano L."/>
            <person name="Hamilton J.P."/>
            <person name="Holt C."/>
            <person name="Huitema E."/>
            <person name="Raffaele S."/>
            <person name="Robideau G.P."/>
            <person name="Thines M."/>
            <person name="Win J."/>
            <person name="Zerillo M.M."/>
            <person name="Beakes G.W."/>
            <person name="Boore J.L."/>
            <person name="Busam D."/>
            <person name="Dumas B."/>
            <person name="Ferriera S."/>
            <person name="Fuerstenberg S.I."/>
            <person name="Gachon C.M."/>
            <person name="Gaulin E."/>
            <person name="Govers F."/>
            <person name="Grenville-Briggs L."/>
            <person name="Horner N."/>
            <person name="Hostetler J."/>
            <person name="Jiang R.H."/>
            <person name="Johnson J."/>
            <person name="Krajaejun T."/>
            <person name="Lin H."/>
            <person name="Meijer H.J."/>
            <person name="Moore B."/>
            <person name="Morris P."/>
            <person name="Phuntmart V."/>
            <person name="Puiu D."/>
            <person name="Shetty J."/>
            <person name="Stajich J.E."/>
            <person name="Tripathy S."/>
            <person name="Wawra S."/>
            <person name="van West P."/>
            <person name="Whitty B.R."/>
            <person name="Coutinho P.M."/>
            <person name="Henrissat B."/>
            <person name="Martin F."/>
            <person name="Thomas P.D."/>
            <person name="Tyler B.M."/>
            <person name="De Vries R.P."/>
            <person name="Kamoun S."/>
            <person name="Yandell M."/>
            <person name="Tisserat N."/>
            <person name="Buell C.R."/>
        </authorList>
    </citation>
    <scope>NUCLEOTIDE SEQUENCE</scope>
    <source>
        <strain evidence="3">DAOM:BR144</strain>
    </source>
</reference>
<name>K3XBW6_GLOUD</name>
<organism evidence="2 3">
    <name type="scientific">Globisporangium ultimum (strain ATCC 200006 / CBS 805.95 / DAOM BR144)</name>
    <name type="common">Pythium ultimum</name>
    <dbReference type="NCBI Taxonomy" id="431595"/>
    <lineage>
        <taxon>Eukaryota</taxon>
        <taxon>Sar</taxon>
        <taxon>Stramenopiles</taxon>
        <taxon>Oomycota</taxon>
        <taxon>Peronosporomycetes</taxon>
        <taxon>Pythiales</taxon>
        <taxon>Pythiaceae</taxon>
        <taxon>Globisporangium</taxon>
    </lineage>
</organism>
<reference evidence="3" key="2">
    <citation type="submission" date="2010-04" db="EMBL/GenBank/DDBJ databases">
        <authorList>
            <person name="Buell R."/>
            <person name="Hamilton J."/>
            <person name="Hostetler J."/>
        </authorList>
    </citation>
    <scope>NUCLEOTIDE SEQUENCE [LARGE SCALE GENOMIC DNA]</scope>
    <source>
        <strain evidence="3">DAOM:BR144</strain>
    </source>
</reference>
<dbReference type="Gene3D" id="3.30.200.20">
    <property type="entry name" value="Phosphorylase Kinase, domain 1"/>
    <property type="match status" value="1"/>
</dbReference>
<dbReference type="InterPro" id="IPR001245">
    <property type="entry name" value="Ser-Thr/Tyr_kinase_cat_dom"/>
</dbReference>
<dbReference type="STRING" id="431595.K3XBW6"/>
<proteinExistence type="predicted"/>